<dbReference type="InterPro" id="IPR008271">
    <property type="entry name" value="Ser/Thr_kinase_AS"/>
</dbReference>
<dbReference type="InterPro" id="IPR050167">
    <property type="entry name" value="Ser_Thr_protein_kinase"/>
</dbReference>
<dbReference type="EMBL" id="JAPFFF010000003">
    <property type="protein sequence ID" value="KAK8895341.1"/>
    <property type="molecule type" value="Genomic_DNA"/>
</dbReference>
<dbReference type="InterPro" id="IPR017441">
    <property type="entry name" value="Protein_kinase_ATP_BS"/>
</dbReference>
<dbReference type="PANTHER" id="PTHR23257">
    <property type="entry name" value="SERINE-THREONINE PROTEIN KINASE"/>
    <property type="match status" value="1"/>
</dbReference>
<feature type="domain" description="Protein kinase" evidence="6">
    <location>
        <begin position="681"/>
        <end position="982"/>
    </location>
</feature>
<name>A0ABR2KX08_9EUKA</name>
<dbReference type="PROSITE" id="PS50011">
    <property type="entry name" value="PROTEIN_KINASE_DOM"/>
    <property type="match status" value="3"/>
</dbReference>
<evidence type="ECO:0000313" key="7">
    <source>
        <dbReference type="EMBL" id="KAK8895341.1"/>
    </source>
</evidence>
<evidence type="ECO:0000256" key="2">
    <source>
        <dbReference type="ARBA" id="ARBA00022741"/>
    </source>
</evidence>
<dbReference type="InterPro" id="IPR001245">
    <property type="entry name" value="Ser-Thr/Tyr_kinase_cat_dom"/>
</dbReference>
<protein>
    <recommendedName>
        <fullName evidence="6">Protein kinase domain-containing protein</fullName>
    </recommendedName>
</protein>
<dbReference type="Proteomes" id="UP001470230">
    <property type="component" value="Unassembled WGS sequence"/>
</dbReference>
<evidence type="ECO:0000256" key="5">
    <source>
        <dbReference type="SAM" id="MobiDB-lite"/>
    </source>
</evidence>
<feature type="domain" description="Protein kinase" evidence="6">
    <location>
        <begin position="353"/>
        <end position="622"/>
    </location>
</feature>
<dbReference type="Pfam" id="PF07714">
    <property type="entry name" value="PK_Tyr_Ser-Thr"/>
    <property type="match status" value="2"/>
</dbReference>
<accession>A0ABR2KX08</accession>
<gene>
    <name evidence="7" type="ORF">M9Y10_023801</name>
</gene>
<keyword evidence="1" id="KW-0418">Kinase</keyword>
<evidence type="ECO:0000259" key="6">
    <source>
        <dbReference type="PROSITE" id="PS50011"/>
    </source>
</evidence>
<dbReference type="PRINTS" id="PR00109">
    <property type="entry name" value="TYRKINASE"/>
</dbReference>
<sequence length="982" mass="113673">MNSNFKIDIKPIDIKQFRVEKKIDRRYNFVNYRIKDNNLGRKYTAKVLVSSIPELSESEIEEFSRNVNLLSNLNSPSIVNFIGYSLQNFNGEPYPVIITESYKNYTINDLINLEKKGFAPSEWDNTKKLINIFGIASAMAYIHSKDIILYDFKPNSIFLDQHLFPKIGDFSNAREVTDVSSSEKPSYQIFSQLSVGTPLYVAPELIEGEEFTKACDVYSFALIIYEMLTLANPFQNMQGLYSGLADVLNGKRPHIDSSIDDCYRELIERCWADDPKKRPTFDEIVNLLKTDERFILDTVDKVEFEDYCDYISESLIPYKFKDFKKVHINFQKNTEPKQLTIDENIKEINLSLYEKIIKVGEGAFGSVYKIREKNTKKIYAAKILKYELESYEDNMLINLSREINIISKLNYPNILKFIGYSSRNLKDEPKPTIVTEFILNGSLNDILDNERNGLASPDWNDTKKLINIYGIAAGMAYLHSRNILHRDLKPDNIYLDEFLFPKIGDFGLSKKITDLINGIAYIKGTFPYLSPEILVNEKYMKASDVYAFGMVVYEIMTTKKPLEGFTQFQIIFQVPRGYRPPIDNLVPECYRNLINKCWQKKPEKRPTFKQIIQLLTTNNDFILDTVNEDEFIKYVDYINKKVLNQKSCKQISIKKELSSNKKDNENEESDSELLFIKLSNFQRLKFLNIGDNSKIYEVRGKKTGNVYAAKVSTVNISNLSRNELSDLSNEANIISNLNHPSFLKFIGFSPTDFKNRERPVIISELPPNRSLSQLLEKIRNGEKVPEWNDTTKLIIIYGIALGMSYLHSKDVLHRNLTSYSIFLDEFLFPKIGNFGMTIRHHTIKSMTFQSMAEMKGNPIYFSPELFQTNEYSELSDVYAFALIVYEIMTLKVPFDDIKSLKILIDEVAIKGKRPDINIEIPDVQCIRESKLEFYSQKKVHFVNLNEKKSKIKENDNENENLGNAVNEGNHKKKGKEAYNLYE</sequence>
<dbReference type="SUPFAM" id="SSF56112">
    <property type="entry name" value="Protein kinase-like (PK-like)"/>
    <property type="match status" value="3"/>
</dbReference>
<proteinExistence type="predicted"/>
<comment type="caution">
    <text evidence="7">The sequence shown here is derived from an EMBL/GenBank/DDBJ whole genome shotgun (WGS) entry which is preliminary data.</text>
</comment>
<keyword evidence="3 4" id="KW-0067">ATP-binding</keyword>
<dbReference type="Pfam" id="PF00069">
    <property type="entry name" value="Pkinase"/>
    <property type="match status" value="1"/>
</dbReference>
<feature type="binding site" evidence="4">
    <location>
        <position position="382"/>
    </location>
    <ligand>
        <name>ATP</name>
        <dbReference type="ChEBI" id="CHEBI:30616"/>
    </ligand>
</feature>
<dbReference type="PROSITE" id="PS00108">
    <property type="entry name" value="PROTEIN_KINASE_ST"/>
    <property type="match status" value="1"/>
</dbReference>
<keyword evidence="2 4" id="KW-0547">Nucleotide-binding</keyword>
<evidence type="ECO:0000313" key="8">
    <source>
        <dbReference type="Proteomes" id="UP001470230"/>
    </source>
</evidence>
<evidence type="ECO:0000256" key="3">
    <source>
        <dbReference type="ARBA" id="ARBA00022840"/>
    </source>
</evidence>
<keyword evidence="1" id="KW-0808">Transferase</keyword>
<keyword evidence="8" id="KW-1185">Reference proteome</keyword>
<keyword evidence="1" id="KW-0723">Serine/threonine-protein kinase</keyword>
<feature type="region of interest" description="Disordered" evidence="5">
    <location>
        <begin position="952"/>
        <end position="982"/>
    </location>
</feature>
<dbReference type="PROSITE" id="PS00107">
    <property type="entry name" value="PROTEIN_KINASE_ATP"/>
    <property type="match status" value="1"/>
</dbReference>
<dbReference type="InterPro" id="IPR011009">
    <property type="entry name" value="Kinase-like_dom_sf"/>
</dbReference>
<reference evidence="7 8" key="1">
    <citation type="submission" date="2024-04" db="EMBL/GenBank/DDBJ databases">
        <title>Tritrichomonas musculus Genome.</title>
        <authorList>
            <person name="Alves-Ferreira E."/>
            <person name="Grigg M."/>
            <person name="Lorenzi H."/>
            <person name="Galac M."/>
        </authorList>
    </citation>
    <scope>NUCLEOTIDE SEQUENCE [LARGE SCALE GENOMIC DNA]</scope>
    <source>
        <strain evidence="7 8">EAF2021</strain>
    </source>
</reference>
<dbReference type="InterPro" id="IPR000719">
    <property type="entry name" value="Prot_kinase_dom"/>
</dbReference>
<dbReference type="CDD" id="cd13999">
    <property type="entry name" value="STKc_MAP3K-like"/>
    <property type="match status" value="1"/>
</dbReference>
<evidence type="ECO:0000256" key="4">
    <source>
        <dbReference type="PROSITE-ProRule" id="PRU10141"/>
    </source>
</evidence>
<feature type="domain" description="Protein kinase" evidence="6">
    <location>
        <begin position="17"/>
        <end position="295"/>
    </location>
</feature>
<organism evidence="7 8">
    <name type="scientific">Tritrichomonas musculus</name>
    <dbReference type="NCBI Taxonomy" id="1915356"/>
    <lineage>
        <taxon>Eukaryota</taxon>
        <taxon>Metamonada</taxon>
        <taxon>Parabasalia</taxon>
        <taxon>Tritrichomonadida</taxon>
        <taxon>Tritrichomonadidae</taxon>
        <taxon>Tritrichomonas</taxon>
    </lineage>
</organism>
<dbReference type="SMART" id="SM00220">
    <property type="entry name" value="S_TKc"/>
    <property type="match status" value="3"/>
</dbReference>
<evidence type="ECO:0000256" key="1">
    <source>
        <dbReference type="ARBA" id="ARBA00022527"/>
    </source>
</evidence>
<dbReference type="Gene3D" id="1.10.510.10">
    <property type="entry name" value="Transferase(Phosphotransferase) domain 1"/>
    <property type="match status" value="3"/>
</dbReference>